<dbReference type="Proteomes" id="UP000332933">
    <property type="component" value="Unassembled WGS sequence"/>
</dbReference>
<accession>A0A485KAL1</accession>
<evidence type="ECO:0000313" key="2">
    <source>
        <dbReference type="EMBL" id="VFT78637.1"/>
    </source>
</evidence>
<dbReference type="PANTHER" id="PTHR47169">
    <property type="entry name" value="OS01G0541250 PROTEIN"/>
    <property type="match status" value="1"/>
</dbReference>
<reference evidence="1" key="2">
    <citation type="submission" date="2019-06" db="EMBL/GenBank/DDBJ databases">
        <title>Genomics analysis of Aphanomyces spp. identifies a new class of oomycete effector associated with host adaptation.</title>
        <authorList>
            <person name="Gaulin E."/>
        </authorList>
    </citation>
    <scope>NUCLEOTIDE SEQUENCE</scope>
    <source>
        <strain evidence="1">CBS 578.67</strain>
    </source>
</reference>
<sequence>MFRAHSSAVKPILTPANKYARLKFAMEKVGSDMVLDAMLDVVHLDKKWFYITQQKRTFYLAPGEQEPQRKCKNKRYITKVMFLIARPRYLDDAGCWWDGKIGTWPFVKTEAAIRSGVNRPAGTNETRTITVTKDVYRSFLIDKVQPSNSPDLNILDLGFFAAIESIQHRKAARNIDDLVANVCHAFDEYPSARLERTFLTLQACMVETMRLFGDNTYRVPHHSKEKMARKGFLPGNMLCPMVVYSSAKAQLEAADSVAMELAFVIEEREATDMMALSHRLEALIVEDDDDLNEALDDLGIEGISVDE</sequence>
<reference evidence="2 3" key="1">
    <citation type="submission" date="2019-03" db="EMBL/GenBank/DDBJ databases">
        <authorList>
            <person name="Gaulin E."/>
            <person name="Dumas B."/>
        </authorList>
    </citation>
    <scope>NUCLEOTIDE SEQUENCE [LARGE SCALE GENOMIC DNA]</scope>
    <source>
        <strain evidence="2">CBS 568.67</strain>
    </source>
</reference>
<dbReference type="OrthoDB" id="87875at2759"/>
<dbReference type="GO" id="GO:0003676">
    <property type="term" value="F:nucleic acid binding"/>
    <property type="evidence" value="ECO:0007669"/>
    <property type="project" value="InterPro"/>
</dbReference>
<dbReference type="EMBL" id="VJMH01000113">
    <property type="protein sequence ID" value="KAF0718873.1"/>
    <property type="molecule type" value="Genomic_DNA"/>
</dbReference>
<dbReference type="EMBL" id="CAADRA010000113">
    <property type="protein sequence ID" value="VFT78637.1"/>
    <property type="molecule type" value="Genomic_DNA"/>
</dbReference>
<protein>
    <submittedName>
        <fullName evidence="2">Aste57867_1420 protein</fullName>
    </submittedName>
</protein>
<dbReference type="Gene3D" id="3.30.420.10">
    <property type="entry name" value="Ribonuclease H-like superfamily/Ribonuclease H"/>
    <property type="match status" value="2"/>
</dbReference>
<evidence type="ECO:0000313" key="3">
    <source>
        <dbReference type="Proteomes" id="UP000332933"/>
    </source>
</evidence>
<proteinExistence type="predicted"/>
<gene>
    <name evidence="2" type="primary">Aste57867_1420</name>
    <name evidence="1" type="ORF">As57867_001419</name>
    <name evidence="2" type="ORF">ASTE57867_1420</name>
</gene>
<name>A0A485KAL1_9STRA</name>
<evidence type="ECO:0000313" key="1">
    <source>
        <dbReference type="EMBL" id="KAF0718873.1"/>
    </source>
</evidence>
<keyword evidence="3" id="KW-1185">Reference proteome</keyword>
<dbReference type="AlphaFoldDB" id="A0A485KAL1"/>
<dbReference type="InterPro" id="IPR036397">
    <property type="entry name" value="RNaseH_sf"/>
</dbReference>
<organism evidence="2 3">
    <name type="scientific">Aphanomyces stellatus</name>
    <dbReference type="NCBI Taxonomy" id="120398"/>
    <lineage>
        <taxon>Eukaryota</taxon>
        <taxon>Sar</taxon>
        <taxon>Stramenopiles</taxon>
        <taxon>Oomycota</taxon>
        <taxon>Saprolegniomycetes</taxon>
        <taxon>Saprolegniales</taxon>
        <taxon>Verrucalvaceae</taxon>
        <taxon>Aphanomyces</taxon>
    </lineage>
</organism>